<evidence type="ECO:0000256" key="1">
    <source>
        <dbReference type="SAM" id="Phobius"/>
    </source>
</evidence>
<organism evidence="2 3">
    <name type="scientific">Ruminococcus champanellensis (strain DSM 18848 / JCM 17042 / KCTC 15320 / 18P13)</name>
    <dbReference type="NCBI Taxonomy" id="213810"/>
    <lineage>
        <taxon>Bacteria</taxon>
        <taxon>Bacillati</taxon>
        <taxon>Bacillota</taxon>
        <taxon>Clostridia</taxon>
        <taxon>Eubacteriales</taxon>
        <taxon>Oscillospiraceae</taxon>
        <taxon>Ruminococcus</taxon>
    </lineage>
</organism>
<sequence length="107" mass="11647">MPDTSRFLLCLLVMAGVTYLIRMLPLVFFRQPIRNRFARSFLHYVPYAALSAMTFPAIFYATSSPLSAAAGLLAALLLAYRSCSLISVAAGACGTVLLCEWAVHLLS</sequence>
<dbReference type="EMBL" id="FP929052">
    <property type="protein sequence ID" value="CBL16783.1"/>
    <property type="molecule type" value="Genomic_DNA"/>
</dbReference>
<reference evidence="2" key="2">
    <citation type="submission" date="2010-03" db="EMBL/GenBank/DDBJ databases">
        <authorList>
            <person name="Pajon A."/>
        </authorList>
    </citation>
    <scope>NUCLEOTIDE SEQUENCE</scope>
    <source>
        <strain evidence="2">Type strain: 18P13</strain>
    </source>
</reference>
<dbReference type="AlphaFoldDB" id="D4LAY8"/>
<gene>
    <name evidence="2" type="ordered locus">RUM_05630</name>
</gene>
<feature type="transmembrane region" description="Helical" evidence="1">
    <location>
        <begin position="6"/>
        <end position="29"/>
    </location>
</feature>
<keyword evidence="3" id="KW-1185">Reference proteome</keyword>
<protein>
    <submittedName>
        <fullName evidence="2">Branched-chain amino acid transport protein (AzlD)</fullName>
    </submittedName>
</protein>
<dbReference type="BioCyc" id="RCHA213810:RUM_RS02715-MONOMER"/>
<keyword evidence="1" id="KW-1133">Transmembrane helix</keyword>
<evidence type="ECO:0000313" key="2">
    <source>
        <dbReference type="EMBL" id="CBL16783.1"/>
    </source>
</evidence>
<keyword evidence="1" id="KW-0472">Membrane</keyword>
<dbReference type="Pfam" id="PF05437">
    <property type="entry name" value="AzlD"/>
    <property type="match status" value="1"/>
</dbReference>
<name>D4LAY8_RUMC1</name>
<dbReference type="HOGENOM" id="CLU_157896_2_1_9"/>
<dbReference type="STRING" id="213810.RUM_05630"/>
<keyword evidence="1" id="KW-0812">Transmembrane</keyword>
<feature type="transmembrane region" description="Helical" evidence="1">
    <location>
        <begin position="68"/>
        <end position="99"/>
    </location>
</feature>
<proteinExistence type="predicted"/>
<dbReference type="OrthoDB" id="9811308at2"/>
<dbReference type="InterPro" id="IPR008407">
    <property type="entry name" value="Brnchd-chn_aa_trnsp_AzlD"/>
</dbReference>
<dbReference type="RefSeq" id="WP_015557690.1">
    <property type="nucleotide sequence ID" value="NC_021039.1"/>
</dbReference>
<evidence type="ECO:0000313" key="3">
    <source>
        <dbReference type="Proteomes" id="UP000007054"/>
    </source>
</evidence>
<dbReference type="PATRIC" id="fig|213810.4.peg.469"/>
<accession>D4LAY8</accession>
<dbReference type="GeneID" id="83155376"/>
<reference evidence="2" key="1">
    <citation type="submission" date="2010-03" db="EMBL/GenBank/DDBJ databases">
        <title>The genome sequence of Ruminococcus sp. 18P13.</title>
        <authorList>
            <consortium name="metaHIT consortium -- http://www.metahit.eu/"/>
            <person name="Pajon A."/>
            <person name="Turner K."/>
            <person name="Parkhill J."/>
            <person name="Bernalier A."/>
        </authorList>
    </citation>
    <scope>NUCLEOTIDE SEQUENCE [LARGE SCALE GENOMIC DNA]</scope>
    <source>
        <strain evidence="2">Type strain: 18P13</strain>
    </source>
</reference>
<dbReference type="KEGG" id="rch:RUM_05630"/>
<dbReference type="Proteomes" id="UP000007054">
    <property type="component" value="Chromosome"/>
</dbReference>